<protein>
    <submittedName>
        <fullName evidence="1">Uncharacterized protein</fullName>
    </submittedName>
</protein>
<dbReference type="Gene3D" id="3.40.1260.10">
    <property type="entry name" value="DsrEFH-like"/>
    <property type="match status" value="1"/>
</dbReference>
<dbReference type="InterPro" id="IPR027396">
    <property type="entry name" value="DsrEFH-like"/>
</dbReference>
<gene>
    <name evidence="1" type="ORF">ENJ40_04760</name>
</gene>
<organism evidence="1">
    <name type="scientific">Thermosulfurimonas dismutans</name>
    <dbReference type="NCBI Taxonomy" id="999894"/>
    <lineage>
        <taxon>Bacteria</taxon>
        <taxon>Pseudomonadati</taxon>
        <taxon>Thermodesulfobacteriota</taxon>
        <taxon>Thermodesulfobacteria</taxon>
        <taxon>Thermodesulfobacteriales</taxon>
        <taxon>Thermodesulfobacteriaceae</taxon>
        <taxon>Thermosulfurimonas</taxon>
    </lineage>
</organism>
<dbReference type="SUPFAM" id="SSF75169">
    <property type="entry name" value="DsrEFH-like"/>
    <property type="match status" value="1"/>
</dbReference>
<dbReference type="InterPro" id="IPR003787">
    <property type="entry name" value="Sulphur_relay_DsrE/F-like"/>
</dbReference>
<accession>A0A7C3CT39</accession>
<dbReference type="AlphaFoldDB" id="A0A7C3CT39"/>
<reference evidence="1" key="1">
    <citation type="journal article" date="2020" name="mSystems">
        <title>Genome- and Community-Level Interaction Insights into Carbon Utilization and Element Cycling Functions of Hydrothermarchaeota in Hydrothermal Sediment.</title>
        <authorList>
            <person name="Zhou Z."/>
            <person name="Liu Y."/>
            <person name="Xu W."/>
            <person name="Pan J."/>
            <person name="Luo Z.H."/>
            <person name="Li M."/>
        </authorList>
    </citation>
    <scope>NUCLEOTIDE SEQUENCE [LARGE SCALE GENOMIC DNA]</scope>
    <source>
        <strain evidence="1">HyVt-483</strain>
    </source>
</reference>
<dbReference type="PANTHER" id="PTHR37691:SF1">
    <property type="entry name" value="BLR3518 PROTEIN"/>
    <property type="match status" value="1"/>
</dbReference>
<sequence>MEYRLVMHVPESARFEVALKVARNFVKAMAGEPHEVRILVNAEGINILKRFTEVEELYREARKDGVAVYFCENAMRAFGIDPTLLPEGALTVPAGIKALVEWQNQGFRYVRA</sequence>
<dbReference type="Proteomes" id="UP000886043">
    <property type="component" value="Unassembled WGS sequence"/>
</dbReference>
<dbReference type="Pfam" id="PF02635">
    <property type="entry name" value="DsrE"/>
    <property type="match status" value="1"/>
</dbReference>
<name>A0A7C3CT39_9BACT</name>
<dbReference type="PANTHER" id="PTHR37691">
    <property type="entry name" value="BLR3518 PROTEIN"/>
    <property type="match status" value="1"/>
</dbReference>
<evidence type="ECO:0000313" key="1">
    <source>
        <dbReference type="EMBL" id="HFC97753.1"/>
    </source>
</evidence>
<proteinExistence type="predicted"/>
<dbReference type="EMBL" id="DRMH01000060">
    <property type="protein sequence ID" value="HFC97753.1"/>
    <property type="molecule type" value="Genomic_DNA"/>
</dbReference>
<comment type="caution">
    <text evidence="1">The sequence shown here is derived from an EMBL/GenBank/DDBJ whole genome shotgun (WGS) entry which is preliminary data.</text>
</comment>